<organism evidence="1 2">
    <name type="scientific">Tyto alba</name>
    <name type="common">Barn owl</name>
    <dbReference type="NCBI Taxonomy" id="56313"/>
    <lineage>
        <taxon>Eukaryota</taxon>
        <taxon>Metazoa</taxon>
        <taxon>Chordata</taxon>
        <taxon>Craniata</taxon>
        <taxon>Vertebrata</taxon>
        <taxon>Euteleostomi</taxon>
        <taxon>Archelosauria</taxon>
        <taxon>Archosauria</taxon>
        <taxon>Dinosauria</taxon>
        <taxon>Saurischia</taxon>
        <taxon>Theropoda</taxon>
        <taxon>Coelurosauria</taxon>
        <taxon>Aves</taxon>
        <taxon>Neognathae</taxon>
        <taxon>Neoaves</taxon>
        <taxon>Telluraves</taxon>
        <taxon>Strigiformes</taxon>
        <taxon>Tytonidae</taxon>
        <taxon>Tyto</taxon>
    </lineage>
</organism>
<dbReference type="AlphaFoldDB" id="A0A093F6E5"/>
<dbReference type="EMBL" id="KK383503">
    <property type="protein sequence ID" value="KFV49786.1"/>
    <property type="molecule type" value="Genomic_DNA"/>
</dbReference>
<name>A0A093F6E5_TYTAL</name>
<dbReference type="Proteomes" id="UP000054190">
    <property type="component" value="Unassembled WGS sequence"/>
</dbReference>
<proteinExistence type="predicted"/>
<sequence>NGYALKHRKFHLNIRKRPFTVKRVKHWHRLPREVLESPSLEIFKTQLSMALGNLI</sequence>
<accession>A0A093F6E5</accession>
<feature type="non-terminal residue" evidence="1">
    <location>
        <position position="55"/>
    </location>
</feature>
<protein>
    <submittedName>
        <fullName evidence="1">Uncharacterized protein</fullName>
    </submittedName>
</protein>
<evidence type="ECO:0000313" key="1">
    <source>
        <dbReference type="EMBL" id="KFV49786.1"/>
    </source>
</evidence>
<gene>
    <name evidence="1" type="ORF">N341_01347</name>
</gene>
<keyword evidence="2" id="KW-1185">Reference proteome</keyword>
<feature type="non-terminal residue" evidence="1">
    <location>
        <position position="1"/>
    </location>
</feature>
<reference evidence="1 2" key="1">
    <citation type="submission" date="2014-04" db="EMBL/GenBank/DDBJ databases">
        <title>Genome evolution of avian class.</title>
        <authorList>
            <person name="Zhang G."/>
            <person name="Li C."/>
        </authorList>
    </citation>
    <scope>NUCLEOTIDE SEQUENCE [LARGE SCALE GENOMIC DNA]</scope>
    <source>
        <strain evidence="1">BGI_N341</strain>
    </source>
</reference>
<evidence type="ECO:0000313" key="2">
    <source>
        <dbReference type="Proteomes" id="UP000054190"/>
    </source>
</evidence>